<comment type="caution">
    <text evidence="2">The sequence shown here is derived from an EMBL/GenBank/DDBJ whole genome shotgun (WGS) entry which is preliminary data.</text>
</comment>
<dbReference type="AlphaFoldDB" id="A0A937CWH1"/>
<feature type="chain" id="PRO_5037450767" evidence="1">
    <location>
        <begin position="29"/>
        <end position="173"/>
    </location>
</feature>
<sequence>MQSTLRKPLAAALLLSSAAALLAQPALAREQRYVVLQPAATPATVYVRDDDHDRGWRNGWRRDAQGPIIDDLTPQPGALMGDRRATRVSASFTDPMSGIDLSTVRLLLDGRDVTGYARIDPLHIRVDSDLAPGRHVAEVLVRDRAGNLARRSWQFDVQGHYGEGYGRPYGWRR</sequence>
<evidence type="ECO:0000256" key="1">
    <source>
        <dbReference type="SAM" id="SignalP"/>
    </source>
</evidence>
<dbReference type="Proteomes" id="UP000599109">
    <property type="component" value="Unassembled WGS sequence"/>
</dbReference>
<accession>A0A937CWH1</accession>
<evidence type="ECO:0000313" key="2">
    <source>
        <dbReference type="EMBL" id="MBL0395251.1"/>
    </source>
</evidence>
<dbReference type="RefSeq" id="WP_201677923.1">
    <property type="nucleotide sequence ID" value="NZ_JAEQNE010000013.1"/>
</dbReference>
<organism evidence="2 3">
    <name type="scientific">Ramlibacter monticola</name>
    <dbReference type="NCBI Taxonomy" id="1926872"/>
    <lineage>
        <taxon>Bacteria</taxon>
        <taxon>Pseudomonadati</taxon>
        <taxon>Pseudomonadota</taxon>
        <taxon>Betaproteobacteria</taxon>
        <taxon>Burkholderiales</taxon>
        <taxon>Comamonadaceae</taxon>
        <taxon>Ramlibacter</taxon>
    </lineage>
</organism>
<protein>
    <submittedName>
        <fullName evidence="2">Uncharacterized protein</fullName>
    </submittedName>
</protein>
<feature type="signal peptide" evidence="1">
    <location>
        <begin position="1"/>
        <end position="28"/>
    </location>
</feature>
<keyword evidence="1" id="KW-0732">Signal</keyword>
<gene>
    <name evidence="2" type="ORF">JJ685_29235</name>
</gene>
<proteinExistence type="predicted"/>
<reference evidence="2 3" key="1">
    <citation type="journal article" date="2017" name="Int. J. Syst. Evol. Microbiol.">
        <title>Ramlibacter monticola sp. nov., isolated from forest soil.</title>
        <authorList>
            <person name="Chaudhary D.K."/>
            <person name="Kim J."/>
        </authorList>
    </citation>
    <scope>NUCLEOTIDE SEQUENCE [LARGE SCALE GENOMIC DNA]</scope>
    <source>
        <strain evidence="2 3">KACC 19175</strain>
    </source>
</reference>
<dbReference type="EMBL" id="JAEQNE010000013">
    <property type="protein sequence ID" value="MBL0395251.1"/>
    <property type="molecule type" value="Genomic_DNA"/>
</dbReference>
<name>A0A937CWH1_9BURK</name>
<keyword evidence="3" id="KW-1185">Reference proteome</keyword>
<evidence type="ECO:0000313" key="3">
    <source>
        <dbReference type="Proteomes" id="UP000599109"/>
    </source>
</evidence>